<evidence type="ECO:0000256" key="6">
    <source>
        <dbReference type="ARBA" id="ARBA00022691"/>
    </source>
</evidence>
<evidence type="ECO:0000256" key="9">
    <source>
        <dbReference type="ARBA" id="ARBA00082314"/>
    </source>
</evidence>
<evidence type="ECO:0000256" key="7">
    <source>
        <dbReference type="ARBA" id="ARBA00022884"/>
    </source>
</evidence>
<feature type="region of interest" description="Disordered" evidence="11">
    <location>
        <begin position="645"/>
        <end position="675"/>
    </location>
</feature>
<dbReference type="InterPro" id="IPR049560">
    <property type="entry name" value="MeTrfase_RsmB-F_NOP2_cat"/>
</dbReference>
<dbReference type="PANTHER" id="PTHR22807">
    <property type="entry name" value="NOP2 YEAST -RELATED NOL1/NOP2/FMU SUN DOMAIN-CONTAINING"/>
    <property type="match status" value="1"/>
</dbReference>
<evidence type="ECO:0000256" key="11">
    <source>
        <dbReference type="SAM" id="MobiDB-lite"/>
    </source>
</evidence>
<name>A0AAV5AEC0_9AGAM</name>
<feature type="binding site" evidence="10">
    <location>
        <position position="423"/>
    </location>
    <ligand>
        <name>S-adenosyl-L-methionine</name>
        <dbReference type="ChEBI" id="CHEBI:59789"/>
    </ligand>
</feature>
<dbReference type="PRINTS" id="PR02012">
    <property type="entry name" value="RCMTNOP2"/>
</dbReference>
<dbReference type="InterPro" id="IPR018314">
    <property type="entry name" value="RsmB/NOL1/NOP2-like_CS"/>
</dbReference>
<keyword evidence="4 10" id="KW-0489">Methyltransferase</keyword>
<feature type="compositionally biased region" description="Acidic residues" evidence="11">
    <location>
        <begin position="88"/>
        <end position="104"/>
    </location>
</feature>
<evidence type="ECO:0000256" key="5">
    <source>
        <dbReference type="ARBA" id="ARBA00022679"/>
    </source>
</evidence>
<feature type="compositionally biased region" description="Acidic residues" evidence="11">
    <location>
        <begin position="184"/>
        <end position="194"/>
    </location>
</feature>
<dbReference type="GO" id="GO:0003723">
    <property type="term" value="F:RNA binding"/>
    <property type="evidence" value="ECO:0007669"/>
    <property type="project" value="UniProtKB-UniRule"/>
</dbReference>
<keyword evidence="5 10" id="KW-0808">Transferase</keyword>
<evidence type="ECO:0000313" key="14">
    <source>
        <dbReference type="Proteomes" id="UP001050691"/>
    </source>
</evidence>
<sequence>MGRRAKNKQGAPPPLREDTNFTKSAKRKAADIDDNQGNVKRSPKKHKSAQAHENGLSNGKEKKKGNQGKENKKGKGKGKGKGKVGNPDDSDDSLGWEDVEDDEDLQAHAASLFNDPADDEDMAALDDEFVGLEDDFDKEIDAPEDSEGSGGDEEAAVDDSSETKTKSKTVRLKDGIKENSVDHADEEGDEDEDENRERFMLPTSEQKEEEKKQGGPDIQEVQLRMQMCAKVLGDFKRYGDKSRSEYVEQLISDIASYYGYNEFLAEKLFHLFPVDEAIEFFEANEVPRPVTIRTNTLRARRRDLAQALINRGVNLEPIGKWTNVGLQVFESPVPIGATPEYLAGHYMLQAASSFLPVIALSPSPNERVLDMASAPGGKTTYISALMQNTGVVFANDSNKARVKSLSANIHRLGCKNVVVCSYDGREFPKVIGGFDRVLLDAPCSGTGVISKDSSVKINKTERDFTLLSHLQKQLILCAIDSVDPSSATGGYVVYSTCSVTVDENEAVVDYALKKRPNVKLVDTGLEFGREGYTNYRGKTFNAKLNLTRRFYPHAHNMDGFFVAKFKVEKKTKQSISMAGKDTIVEATNEEVASGHMNFDSDEDKNIINEAKRKQLKAKGYRVQPRQPTAAAAAPVSRPFHLLQRKADKQTAVKPHAAQIPKVNRQQRLPTQAPSG</sequence>
<dbReference type="InterPro" id="IPR023273">
    <property type="entry name" value="RCMT_NOP2"/>
</dbReference>
<comment type="subcellular location">
    <subcellularLocation>
        <location evidence="1">Nucleus</location>
        <location evidence="1">Nucleolus</location>
    </subcellularLocation>
</comment>
<comment type="caution">
    <text evidence="13">The sequence shown here is derived from an EMBL/GenBank/DDBJ whole genome shotgun (WGS) entry which is preliminary data.</text>
</comment>
<keyword evidence="7 10" id="KW-0694">RNA-binding</keyword>
<keyword evidence="6 10" id="KW-0949">S-adenosyl-L-methionine</keyword>
<evidence type="ECO:0000256" key="2">
    <source>
        <dbReference type="ARBA" id="ARBA00007494"/>
    </source>
</evidence>
<reference evidence="13" key="1">
    <citation type="submission" date="2021-10" db="EMBL/GenBank/DDBJ databases">
        <title>De novo Genome Assembly of Clathrus columnatus (Basidiomycota, Fungi) Using Illumina and Nanopore Sequence Data.</title>
        <authorList>
            <person name="Ogiso-Tanaka E."/>
            <person name="Itagaki H."/>
            <person name="Hosoya T."/>
            <person name="Hosaka K."/>
        </authorList>
    </citation>
    <scope>NUCLEOTIDE SEQUENCE</scope>
    <source>
        <strain evidence="13">MO-923</strain>
    </source>
</reference>
<feature type="binding site" evidence="10">
    <location>
        <begin position="372"/>
        <end position="378"/>
    </location>
    <ligand>
        <name>S-adenosyl-L-methionine</name>
        <dbReference type="ChEBI" id="CHEBI:59789"/>
    </ligand>
</feature>
<feature type="binding site" evidence="10">
    <location>
        <position position="440"/>
    </location>
    <ligand>
        <name>S-adenosyl-L-methionine</name>
        <dbReference type="ChEBI" id="CHEBI:59789"/>
    </ligand>
</feature>
<dbReference type="PANTHER" id="PTHR22807:SF30">
    <property type="entry name" value="28S RRNA (CYTOSINE(4447)-C(5))-METHYLTRANSFERASE-RELATED"/>
    <property type="match status" value="1"/>
</dbReference>
<feature type="binding site" evidence="10">
    <location>
        <position position="396"/>
    </location>
    <ligand>
        <name>S-adenosyl-L-methionine</name>
        <dbReference type="ChEBI" id="CHEBI:59789"/>
    </ligand>
</feature>
<dbReference type="InterPro" id="IPR001678">
    <property type="entry name" value="MeTrfase_RsmB-F_NOP2_dom"/>
</dbReference>
<proteinExistence type="inferred from homology"/>
<evidence type="ECO:0000256" key="1">
    <source>
        <dbReference type="ARBA" id="ARBA00004604"/>
    </source>
</evidence>
<feature type="active site" description="Nucleophile" evidence="10">
    <location>
        <position position="497"/>
    </location>
</feature>
<feature type="region of interest" description="Disordered" evidence="11">
    <location>
        <begin position="1"/>
        <end position="196"/>
    </location>
</feature>
<keyword evidence="8" id="KW-0539">Nucleus</keyword>
<dbReference type="NCBIfam" id="TIGR00446">
    <property type="entry name" value="nop2p"/>
    <property type="match status" value="1"/>
</dbReference>
<dbReference type="Proteomes" id="UP001050691">
    <property type="component" value="Unassembled WGS sequence"/>
</dbReference>
<dbReference type="InterPro" id="IPR023267">
    <property type="entry name" value="RCMT"/>
</dbReference>
<dbReference type="GO" id="GO:0009383">
    <property type="term" value="F:rRNA (cytosine-C5-)-methyltransferase activity"/>
    <property type="evidence" value="ECO:0007669"/>
    <property type="project" value="TreeGrafter"/>
</dbReference>
<dbReference type="PROSITE" id="PS51686">
    <property type="entry name" value="SAM_MT_RSMB_NOP"/>
    <property type="match status" value="1"/>
</dbReference>
<organism evidence="13 14">
    <name type="scientific">Clathrus columnatus</name>
    <dbReference type="NCBI Taxonomy" id="1419009"/>
    <lineage>
        <taxon>Eukaryota</taxon>
        <taxon>Fungi</taxon>
        <taxon>Dikarya</taxon>
        <taxon>Basidiomycota</taxon>
        <taxon>Agaricomycotina</taxon>
        <taxon>Agaricomycetes</taxon>
        <taxon>Phallomycetidae</taxon>
        <taxon>Phallales</taxon>
        <taxon>Clathraceae</taxon>
        <taxon>Clathrus</taxon>
    </lineage>
</organism>
<gene>
    <name evidence="13" type="primary">NOP2</name>
    <name evidence="13" type="ORF">Clacol_006308</name>
</gene>
<evidence type="ECO:0000256" key="8">
    <source>
        <dbReference type="ARBA" id="ARBA00023242"/>
    </source>
</evidence>
<protein>
    <recommendedName>
        <fullName evidence="9">Nucleolar protein 2</fullName>
    </recommendedName>
</protein>
<feature type="compositionally biased region" description="Acidic residues" evidence="11">
    <location>
        <begin position="116"/>
        <end position="160"/>
    </location>
</feature>
<dbReference type="GO" id="GO:0070475">
    <property type="term" value="P:rRNA base methylation"/>
    <property type="evidence" value="ECO:0007669"/>
    <property type="project" value="TreeGrafter"/>
</dbReference>
<accession>A0AAV5AEC0</accession>
<dbReference type="EMBL" id="BPWL01000007">
    <property type="protein sequence ID" value="GJJ12067.1"/>
    <property type="molecule type" value="Genomic_DNA"/>
</dbReference>
<dbReference type="FunFam" id="3.30.70.1170:FF:000001">
    <property type="entry name" value="Ribosomal RNA methyltransferase Nop2"/>
    <property type="match status" value="1"/>
</dbReference>
<dbReference type="GO" id="GO:0000470">
    <property type="term" value="P:maturation of LSU-rRNA"/>
    <property type="evidence" value="ECO:0007669"/>
    <property type="project" value="TreeGrafter"/>
</dbReference>
<evidence type="ECO:0000259" key="12">
    <source>
        <dbReference type="PROSITE" id="PS51686"/>
    </source>
</evidence>
<dbReference type="InterPro" id="IPR054728">
    <property type="entry name" value="RsmB-like_ferredoxin"/>
</dbReference>
<dbReference type="Pfam" id="PF01189">
    <property type="entry name" value="Methyltr_RsmB-F"/>
    <property type="match status" value="1"/>
</dbReference>
<keyword evidence="14" id="KW-1185">Reference proteome</keyword>
<dbReference type="InterPro" id="IPR011023">
    <property type="entry name" value="Nop2p"/>
</dbReference>
<dbReference type="PROSITE" id="PS01153">
    <property type="entry name" value="NOL1_NOP2_SUN"/>
    <property type="match status" value="1"/>
</dbReference>
<dbReference type="Gene3D" id="3.30.70.1170">
    <property type="entry name" value="Sun protein, domain 3"/>
    <property type="match status" value="1"/>
</dbReference>
<feature type="compositionally biased region" description="Polar residues" evidence="11">
    <location>
        <begin position="663"/>
        <end position="675"/>
    </location>
</feature>
<dbReference type="Gene3D" id="3.40.50.150">
    <property type="entry name" value="Vaccinia Virus protein VP39"/>
    <property type="match status" value="1"/>
</dbReference>
<keyword evidence="3" id="KW-0690">Ribosome biogenesis</keyword>
<evidence type="ECO:0000256" key="3">
    <source>
        <dbReference type="ARBA" id="ARBA00022517"/>
    </source>
</evidence>
<evidence type="ECO:0000256" key="10">
    <source>
        <dbReference type="PROSITE-ProRule" id="PRU01023"/>
    </source>
</evidence>
<dbReference type="AlphaFoldDB" id="A0AAV5AEC0"/>
<dbReference type="PRINTS" id="PR02008">
    <property type="entry name" value="RCMTFAMILY"/>
</dbReference>
<evidence type="ECO:0000313" key="13">
    <source>
        <dbReference type="EMBL" id="GJJ12067.1"/>
    </source>
</evidence>
<dbReference type="GO" id="GO:0005730">
    <property type="term" value="C:nucleolus"/>
    <property type="evidence" value="ECO:0007669"/>
    <property type="project" value="UniProtKB-SubCell"/>
</dbReference>
<dbReference type="InterPro" id="IPR029063">
    <property type="entry name" value="SAM-dependent_MTases_sf"/>
</dbReference>
<feature type="compositionally biased region" description="Basic and acidic residues" evidence="11">
    <location>
        <begin position="161"/>
        <end position="183"/>
    </location>
</feature>
<dbReference type="SUPFAM" id="SSF53335">
    <property type="entry name" value="S-adenosyl-L-methionine-dependent methyltransferases"/>
    <property type="match status" value="1"/>
</dbReference>
<comment type="similarity">
    <text evidence="2 10">Belongs to the class I-like SAM-binding methyltransferase superfamily. RsmB/NOP family.</text>
</comment>
<dbReference type="Pfam" id="PF22458">
    <property type="entry name" value="RsmF-B_ferredox"/>
    <property type="match status" value="1"/>
</dbReference>
<feature type="domain" description="SAM-dependent MTase RsmB/NOP-type" evidence="12">
    <location>
        <begin position="280"/>
        <end position="568"/>
    </location>
</feature>
<evidence type="ECO:0000256" key="4">
    <source>
        <dbReference type="ARBA" id="ARBA00022603"/>
    </source>
</evidence>